<dbReference type="InterPro" id="IPR011050">
    <property type="entry name" value="Pectin_lyase_fold/virulence"/>
</dbReference>
<feature type="transmembrane region" description="Helical" evidence="1">
    <location>
        <begin position="558"/>
        <end position="576"/>
    </location>
</feature>
<keyword evidence="1" id="KW-1133">Transmembrane helix</keyword>
<dbReference type="EnsemblMetazoa" id="Aqu2.1.12949_001">
    <property type="protein sequence ID" value="Aqu2.1.12949_001"/>
    <property type="gene ID" value="Aqu2.1.12949"/>
</dbReference>
<evidence type="ECO:0000256" key="1">
    <source>
        <dbReference type="SAM" id="Phobius"/>
    </source>
</evidence>
<feature type="transmembrane region" description="Helical" evidence="1">
    <location>
        <begin position="1571"/>
        <end position="1592"/>
    </location>
</feature>
<feature type="transmembrane region" description="Helical" evidence="1">
    <location>
        <begin position="1690"/>
        <end position="1710"/>
    </location>
</feature>
<feature type="transmembrane region" description="Helical" evidence="1">
    <location>
        <begin position="1716"/>
        <end position="1733"/>
    </location>
</feature>
<accession>A0A1X7TEB3</accession>
<keyword evidence="1" id="KW-0472">Membrane</keyword>
<organism evidence="2">
    <name type="scientific">Amphimedon queenslandica</name>
    <name type="common">Sponge</name>
    <dbReference type="NCBI Taxonomy" id="400682"/>
    <lineage>
        <taxon>Eukaryota</taxon>
        <taxon>Metazoa</taxon>
        <taxon>Porifera</taxon>
        <taxon>Demospongiae</taxon>
        <taxon>Heteroscleromorpha</taxon>
        <taxon>Haplosclerida</taxon>
        <taxon>Niphatidae</taxon>
        <taxon>Amphimedon</taxon>
    </lineage>
</organism>
<proteinExistence type="predicted"/>
<dbReference type="OrthoDB" id="5989148at2759"/>
<dbReference type="InParanoid" id="A0A1X7TEB3"/>
<name>A0A1X7TEB3_AMPQE</name>
<dbReference type="SUPFAM" id="SSF51126">
    <property type="entry name" value="Pectin lyase-like"/>
    <property type="match status" value="1"/>
</dbReference>
<feature type="transmembrane region" description="Helical" evidence="1">
    <location>
        <begin position="1514"/>
        <end position="1535"/>
    </location>
</feature>
<feature type="transmembrane region" description="Helical" evidence="1">
    <location>
        <begin position="1776"/>
        <end position="1800"/>
    </location>
</feature>
<feature type="transmembrane region" description="Helical" evidence="1">
    <location>
        <begin position="1740"/>
        <end position="1764"/>
    </location>
</feature>
<feature type="transmembrane region" description="Helical" evidence="1">
    <location>
        <begin position="425"/>
        <end position="443"/>
    </location>
</feature>
<feature type="transmembrane region" description="Helical" evidence="1">
    <location>
        <begin position="1623"/>
        <end position="1646"/>
    </location>
</feature>
<sequence>MLGGLTGLPTLGRVGPLGQYCHRRLFAFYWVDSCSTVSKGNVSLTGVCPNDTFILPIGTGETLEYSCIYKSNASFIVEFYWNISGDIITAFTSPLPNGIGISIINNSIADLRIATNTLLDIHIQCGLCSLSATRHCSLDTKLVGTESIRLIAFGPPSSLSHELRENETVKLSWLPPLAEAVLLLTYDIIIMESTNNSLIVTDINITNNTYVIISPADITDYAECTPYQWGVRAAANLSYGFTGVKMAMKNFTLISGPKISDELIAIDDNYTIEFNVTAPCDIDLLNNYTYILLQKDYCQIPLNSSQINITIPLDDNIVLPNMLVSIRVNIRSSIHDLTWSVAVIVSNRFGSNTIDYTNITNNSEAIQNCNPMTSSSVSQVSSSNILSSLITWSPISTSSFSFSAPSVTPSGESGRSSWTSTDTTLVVFGGVVLLCIAVFIYVVMYKAKNNRTSCTCHSCDIRNFVNKVKDLKINDTSLAVESSKTTVESSPVGSADIVDEDYNNAETSFQTHLDPLPLAPSEEAEATPDSECNIMNTVMINVEGGVSLFEMRLGLENYIMSIFIFILILLHLQVVVPVNVNLDNGTDSSSCLDGSVPCKTLSFVLERIQTRSSILVHLSEGNHTLSLEATMNYKISFRLMGLQTNTTIVQCTKGSGFSFKHSNDIHFSNLTVNGCGMYHNSTSSPSGKFLLFQAAMYILFCSNVYFDSVIVSNSTGVGVVFYSTVGTNIIKHSSFTYNAPSGTEYGGGGISVEFVYCIPGDTQCTNISGSAIPLNYTDGSITDASYEFSDCQFTHNIGNVTSNLFISPSANDNIALGRGGGLSVVFKGNITNVPVYINNCLFNNNTAVWGGGLLIEFQDRSTNNAIVVNNSVFYSNQCPFVSCTYKGTGGGGTRVLFAGIGHNIHNNSVLFTNSTFSYNRAYFGGGSSFLTFRENSSYQMNRMHFDNCTWHRNVARLGSAVDLSIWHLESSDGGLVIMQPVFTNCVFQFNSVYYTNYTSTPAGIGTLYTDSVPIQFQNNTQFFSNFGSAVTSLDAAVEFQSDSVSHFIKNSAQAGGGMTLFNKAFLMLNANTSINFTHNKAFLNGGGLYWENIGDHQLISSRNCFIRYFDSDIDPTQWQIRILFDGNHANLSGHAIYATTILGCLWGDQSHGELVNPKTDYYKVFCWSQSAWNYGPNTTCNDTDVIATSPAYFADNEGHPQCKDSYSINVIPGKESVLPVVMLDDRLKPVPSKSLVFSLYRNSTYDTVTEYITYRNVSYYGDPYEDNQAKLFLKTIHPRVISTKIDLTFEKCPPGFVIRGNICEGGEFPNIRLHTNFTASIEFGYWIGPTSESSNNLKVGQCLYCPQNNKLSRSSFVTLPESSDDLNEFFCGDLNREGVTCAHCKANYSVAVNSKQFKCIPCSSDSIFYSWAFYLLAEYLPLTIMLIIVIVFNISVTSGPANAFIFFAQIISTTFGIDANGIIDYPSITPAASVLKQIYISLYAFWNLSFFSAIELDGWLFCLGPNVNSLHVMALKFVSAFYPLIVIGLVVLVLHLYHNDYRFIVCIIRPLHRATARCLSWLNLQRSLMDAFATFLILSYVKFAVTSCQLLFPNTLVDDTGHTEFVSLFNGDFQFFSLNYAPYMLTSLFILFLCTFFPTILFLYSIKPFYTCLERLNWKPLKPGAKTQLFLDSFHQCFKDGSNGEHDRRYYAALYFFFKLALITTFAFGLSWTIQYVLQQFIITIALLLLGLLQPYKKFWYNVLDLVMFSLLSCINVIILYNYYLESINSPLSNTFYCVLILLLFLPLIYFTVYIAWFLIKAIKKRCSFKKQKLNASDNRDLEDFSFSTFMANVNQENRFEQINYYGSLVPDEYTPVKGQSGDEPSHNTLDVYRNRNTTVTSSFSEVQPLVQAENEEN</sequence>
<reference evidence="2" key="1">
    <citation type="submission" date="2017-05" db="UniProtKB">
        <authorList>
            <consortium name="EnsemblMetazoa"/>
        </authorList>
    </citation>
    <scope>IDENTIFICATION</scope>
</reference>
<protein>
    <submittedName>
        <fullName evidence="2">Uncharacterized protein</fullName>
    </submittedName>
</protein>
<feature type="transmembrane region" description="Helical" evidence="1">
    <location>
        <begin position="1483"/>
        <end position="1502"/>
    </location>
</feature>
<keyword evidence="1" id="KW-0812">Transmembrane</keyword>
<evidence type="ECO:0000313" key="2">
    <source>
        <dbReference type="EnsemblMetazoa" id="Aqu2.1.12949_001"/>
    </source>
</evidence>